<protein>
    <submittedName>
        <fullName evidence="2">Unannotated protein</fullName>
    </submittedName>
</protein>
<feature type="domain" description="NadR/Ttd14 AAA" evidence="1">
    <location>
        <begin position="5"/>
        <end position="161"/>
    </location>
</feature>
<gene>
    <name evidence="2" type="ORF">UFOPK3610_01988</name>
</gene>
<dbReference type="PANTHER" id="PTHR37512:SF1">
    <property type="entry name" value="NADR_TTD14 AAA DOMAIN-CONTAINING PROTEIN"/>
    <property type="match status" value="1"/>
</dbReference>
<dbReference type="InterPro" id="IPR052735">
    <property type="entry name" value="NAD_biosynth-regulator"/>
</dbReference>
<accession>A0A6J7IPB4</accession>
<proteinExistence type="predicted"/>
<sequence length="177" mass="19572">MPRVVALVGGECTGKSTLARALSDSLPASIVPEALRAFTEAHRRVPRREEQVEIVMAQQAGEAETIAETPLDWVVCDPATLMTAIYSRIYYDDEALTDAAIVHAELTYDAIIWCDRDLPWTPDSGQRDGAEWRDRAHEALTQILPRINIPIFVASGSESDRLAGTLEFLAHIAQTDR</sequence>
<dbReference type="AlphaFoldDB" id="A0A6J7IPB4"/>
<dbReference type="InterPro" id="IPR038727">
    <property type="entry name" value="NadR/Ttd14_AAA_dom"/>
</dbReference>
<dbReference type="SUPFAM" id="SSF52540">
    <property type="entry name" value="P-loop containing nucleoside triphosphate hydrolases"/>
    <property type="match status" value="1"/>
</dbReference>
<evidence type="ECO:0000313" key="2">
    <source>
        <dbReference type="EMBL" id="CAB4932162.1"/>
    </source>
</evidence>
<dbReference type="Pfam" id="PF13521">
    <property type="entry name" value="AAA_28"/>
    <property type="match status" value="1"/>
</dbReference>
<dbReference type="Gene3D" id="3.40.50.300">
    <property type="entry name" value="P-loop containing nucleotide triphosphate hydrolases"/>
    <property type="match status" value="1"/>
</dbReference>
<evidence type="ECO:0000259" key="1">
    <source>
        <dbReference type="Pfam" id="PF13521"/>
    </source>
</evidence>
<dbReference type="PANTHER" id="PTHR37512">
    <property type="entry name" value="TRIFUNCTIONAL NAD BIOSYNTHESIS/REGULATOR PROTEIN NADR"/>
    <property type="match status" value="1"/>
</dbReference>
<organism evidence="2">
    <name type="scientific">freshwater metagenome</name>
    <dbReference type="NCBI Taxonomy" id="449393"/>
    <lineage>
        <taxon>unclassified sequences</taxon>
        <taxon>metagenomes</taxon>
        <taxon>ecological metagenomes</taxon>
    </lineage>
</organism>
<name>A0A6J7IPB4_9ZZZZ</name>
<dbReference type="InterPro" id="IPR027417">
    <property type="entry name" value="P-loop_NTPase"/>
</dbReference>
<reference evidence="2" key="1">
    <citation type="submission" date="2020-05" db="EMBL/GenBank/DDBJ databases">
        <authorList>
            <person name="Chiriac C."/>
            <person name="Salcher M."/>
            <person name="Ghai R."/>
            <person name="Kavagutti S V."/>
        </authorList>
    </citation>
    <scope>NUCLEOTIDE SEQUENCE</scope>
</reference>
<dbReference type="EMBL" id="CAFBMR010000150">
    <property type="protein sequence ID" value="CAB4932162.1"/>
    <property type="molecule type" value="Genomic_DNA"/>
</dbReference>